<evidence type="ECO:0000313" key="2">
    <source>
        <dbReference type="EMBL" id="AKP52932.1"/>
    </source>
</evidence>
<dbReference type="RefSeq" id="WP_048643101.1">
    <property type="nucleotide sequence ID" value="NZ_CAXBGM010000025.1"/>
</dbReference>
<dbReference type="STRING" id="320787.CA2015_3552"/>
<organism evidence="2 3">
    <name type="scientific">Cyclobacterium amurskyense</name>
    <dbReference type="NCBI Taxonomy" id="320787"/>
    <lineage>
        <taxon>Bacteria</taxon>
        <taxon>Pseudomonadati</taxon>
        <taxon>Bacteroidota</taxon>
        <taxon>Cytophagia</taxon>
        <taxon>Cytophagales</taxon>
        <taxon>Cyclobacteriaceae</taxon>
        <taxon>Cyclobacterium</taxon>
    </lineage>
</organism>
<dbReference type="KEGG" id="camu:CA2015_3552"/>
<feature type="domain" description="Sulfotransferase" evidence="1">
    <location>
        <begin position="35"/>
        <end position="270"/>
    </location>
</feature>
<dbReference type="InterPro" id="IPR027417">
    <property type="entry name" value="P-loop_NTPase"/>
</dbReference>
<accession>A0A0H4PX36</accession>
<evidence type="ECO:0000259" key="1">
    <source>
        <dbReference type="Pfam" id="PF00685"/>
    </source>
</evidence>
<dbReference type="Gene3D" id="3.40.50.300">
    <property type="entry name" value="P-loop containing nucleotide triphosphate hydrolases"/>
    <property type="match status" value="1"/>
</dbReference>
<sequence>MAWKIQINPISCLFKDKTGNNSRKSKPKESIEVETIFILSAGRTGTRFFQDFFNTCFSQVYAVHEPQPDFFDMGMQKIRTDLIFDVSCQNICEFRKPLLKQVLSTPETTYIESNPHAAYLIPELMATFSSIKFLYVVRNPIDSVRSFYAKSPKDSGGEMLFYGENDHRKRICPKDFPGDGWEKEWPDFNRVHKIAWYWNKVNSIIQESLQNSENSLQIKYEDFFSKNQSIREKTILQVIEFLKLTEKRDADWNKINHIMNQKSNATKVEYLPPFEQWPIREKEMFKALTKEMRIKLNYK</sequence>
<dbReference type="InterPro" id="IPR000863">
    <property type="entry name" value="Sulfotransferase_dom"/>
</dbReference>
<gene>
    <name evidence="2" type="ORF">CA2015_3552</name>
</gene>
<dbReference type="AlphaFoldDB" id="A0A0H4PX36"/>
<keyword evidence="3" id="KW-1185">Reference proteome</keyword>
<evidence type="ECO:0000313" key="3">
    <source>
        <dbReference type="Proteomes" id="UP000036520"/>
    </source>
</evidence>
<proteinExistence type="predicted"/>
<dbReference type="GO" id="GO:0008146">
    <property type="term" value="F:sulfotransferase activity"/>
    <property type="evidence" value="ECO:0007669"/>
    <property type="project" value="InterPro"/>
</dbReference>
<dbReference type="Proteomes" id="UP000036520">
    <property type="component" value="Chromosome"/>
</dbReference>
<dbReference type="EMBL" id="CP012040">
    <property type="protein sequence ID" value="AKP52932.1"/>
    <property type="molecule type" value="Genomic_DNA"/>
</dbReference>
<dbReference type="Pfam" id="PF00685">
    <property type="entry name" value="Sulfotransfer_1"/>
    <property type="match status" value="1"/>
</dbReference>
<protein>
    <recommendedName>
        <fullName evidence="1">Sulfotransferase domain-containing protein</fullName>
    </recommendedName>
</protein>
<dbReference type="OrthoDB" id="5380394at2"/>
<reference evidence="2 3" key="1">
    <citation type="submission" date="2015-07" db="EMBL/GenBank/DDBJ databases">
        <authorList>
            <person name="Kim K.M."/>
        </authorList>
    </citation>
    <scope>NUCLEOTIDE SEQUENCE [LARGE SCALE GENOMIC DNA]</scope>
    <source>
        <strain evidence="2 3">KCTC 12363</strain>
    </source>
</reference>
<name>A0A0H4PX36_9BACT</name>
<dbReference type="SUPFAM" id="SSF52540">
    <property type="entry name" value="P-loop containing nucleoside triphosphate hydrolases"/>
    <property type="match status" value="1"/>
</dbReference>